<sequence length="191" mass="22570">MPLPPGYSYKGFNGNRGKLAPAEYVRNYHTGVKGWEQGGVRRRKVKPYYHLVWPKDKDRGNLGRFKDILQGKGPDIHLSISAQKHDYMVNRPLRGRWSNWERLDPRLSGPNPWPGQYNALKAPCWVGDASKKYNFHTRKYEDFHHGMWTDAIWQGPNKNSDWPDQYRDVYGVWRQDRHWQPRAPGQKMKNI</sequence>
<protein>
    <submittedName>
        <fullName evidence="1">Uncharacterized protein</fullName>
    </submittedName>
</protein>
<comment type="caution">
    <text evidence="1">The sequence shown here is derived from an EMBL/GenBank/DDBJ whole genome shotgun (WGS) entry which is preliminary data.</text>
</comment>
<reference evidence="1" key="1">
    <citation type="journal article" date="2020" name="Stud. Mycol.">
        <title>101 Dothideomycetes genomes: a test case for predicting lifestyles and emergence of pathogens.</title>
        <authorList>
            <person name="Haridas S."/>
            <person name="Albert R."/>
            <person name="Binder M."/>
            <person name="Bloem J."/>
            <person name="Labutti K."/>
            <person name="Salamov A."/>
            <person name="Andreopoulos B."/>
            <person name="Baker S."/>
            <person name="Barry K."/>
            <person name="Bills G."/>
            <person name="Bluhm B."/>
            <person name="Cannon C."/>
            <person name="Castanera R."/>
            <person name="Culley D."/>
            <person name="Daum C."/>
            <person name="Ezra D."/>
            <person name="Gonzalez J."/>
            <person name="Henrissat B."/>
            <person name="Kuo A."/>
            <person name="Liang C."/>
            <person name="Lipzen A."/>
            <person name="Lutzoni F."/>
            <person name="Magnuson J."/>
            <person name="Mondo S."/>
            <person name="Nolan M."/>
            <person name="Ohm R."/>
            <person name="Pangilinan J."/>
            <person name="Park H.-J."/>
            <person name="Ramirez L."/>
            <person name="Alfaro M."/>
            <person name="Sun H."/>
            <person name="Tritt A."/>
            <person name="Yoshinaga Y."/>
            <person name="Zwiers L.-H."/>
            <person name="Turgeon B."/>
            <person name="Goodwin S."/>
            <person name="Spatafora J."/>
            <person name="Crous P."/>
            <person name="Grigoriev I."/>
        </authorList>
    </citation>
    <scope>NUCLEOTIDE SEQUENCE</scope>
    <source>
        <strain evidence="1">CBS 690.94</strain>
    </source>
</reference>
<name>A0A9P4PKL9_9PLEO</name>
<accession>A0A9P4PKL9</accession>
<dbReference type="Proteomes" id="UP000799764">
    <property type="component" value="Unassembled WGS sequence"/>
</dbReference>
<proteinExistence type="predicted"/>
<dbReference type="OrthoDB" id="5331170at2759"/>
<keyword evidence="2" id="KW-1185">Reference proteome</keyword>
<evidence type="ECO:0000313" key="1">
    <source>
        <dbReference type="EMBL" id="KAF2444918.1"/>
    </source>
</evidence>
<dbReference type="AlphaFoldDB" id="A0A9P4PKL9"/>
<gene>
    <name evidence="1" type="ORF">P171DRAFT_286172</name>
</gene>
<dbReference type="EMBL" id="MU001500">
    <property type="protein sequence ID" value="KAF2444918.1"/>
    <property type="molecule type" value="Genomic_DNA"/>
</dbReference>
<organism evidence="1 2">
    <name type="scientific">Karstenula rhodostoma CBS 690.94</name>
    <dbReference type="NCBI Taxonomy" id="1392251"/>
    <lineage>
        <taxon>Eukaryota</taxon>
        <taxon>Fungi</taxon>
        <taxon>Dikarya</taxon>
        <taxon>Ascomycota</taxon>
        <taxon>Pezizomycotina</taxon>
        <taxon>Dothideomycetes</taxon>
        <taxon>Pleosporomycetidae</taxon>
        <taxon>Pleosporales</taxon>
        <taxon>Massarineae</taxon>
        <taxon>Didymosphaeriaceae</taxon>
        <taxon>Karstenula</taxon>
    </lineage>
</organism>
<evidence type="ECO:0000313" key="2">
    <source>
        <dbReference type="Proteomes" id="UP000799764"/>
    </source>
</evidence>